<dbReference type="AlphaFoldDB" id="A0A0H5FU65"/>
<protein>
    <submittedName>
        <fullName evidence="2">Uncharacterized protein</fullName>
    </submittedName>
</protein>
<organism evidence="2">
    <name type="scientific">Leucosporidium scottii</name>
    <dbReference type="NCBI Taxonomy" id="5278"/>
    <lineage>
        <taxon>Eukaryota</taxon>
        <taxon>Fungi</taxon>
        <taxon>Dikarya</taxon>
        <taxon>Basidiomycota</taxon>
        <taxon>Pucciniomycotina</taxon>
        <taxon>Microbotryomycetes</taxon>
        <taxon>Leucosporidiales</taxon>
        <taxon>Leucosporidium</taxon>
    </lineage>
</organism>
<proteinExistence type="predicted"/>
<feature type="compositionally biased region" description="Basic and acidic residues" evidence="1">
    <location>
        <begin position="625"/>
        <end position="638"/>
    </location>
</feature>
<feature type="region of interest" description="Disordered" evidence="1">
    <location>
        <begin position="406"/>
        <end position="428"/>
    </location>
</feature>
<name>A0A0H5FU65_9BASI</name>
<feature type="compositionally biased region" description="Basic and acidic residues" evidence="1">
    <location>
        <begin position="510"/>
        <end position="526"/>
    </location>
</feature>
<dbReference type="EMBL" id="LN868513">
    <property type="protein sequence ID" value="CRX79295.1"/>
    <property type="molecule type" value="Genomic_DNA"/>
</dbReference>
<feature type="region of interest" description="Disordered" evidence="1">
    <location>
        <begin position="49"/>
        <end position="72"/>
    </location>
</feature>
<accession>A0A0H5FU65</accession>
<feature type="region of interest" description="Disordered" evidence="1">
    <location>
        <begin position="510"/>
        <end position="555"/>
    </location>
</feature>
<evidence type="ECO:0000256" key="1">
    <source>
        <dbReference type="SAM" id="MobiDB-lite"/>
    </source>
</evidence>
<sequence length="826" mass="85329">MLVGQLGTATLLLPFDVPAFDETIMVRLLFPGLGKPLEVMAHLAGGDLGEELGERRPDDPTTDVLGASPENGSGVEKEVVLLGREEVARESSILLELRSGASGRGEELVLAVEGEGGEVGFVEHGSGSRGGGSSGLLVSTHGLVVALAICSTVDVPARAGDRLGGERLGQRLLTRAERLPRLPRREQLGGGERVGVVSELNGNRGFGGDDGTVARDVTFGKEEAELGLELGGVDETAAGVAEATLEDFDDARREGRLTVLGFEAFDDGREGELASSRGVGVLRRLLLGAASATTARSAVSLDIGSGLVLPLLFSLLSLAHLPPLPPTLAALLPVLVAVLLELGHPPGLRLENVAHVALDDDLGRDRIAGDPRQRLVVVDDGSVLGNELAEVLPLRTEEHVVGVPLGRRGHDLAGKPGGRSLEAEREGSSVGLVENGMTSDVAGEGDLVELLPVEGGSGGRRDVDDGDEGVGRAGEGVDGDLRVELPVGRRGRLGRALVGVLQGLRLVSEREDERDEKAEVRERLDSGPECSLTEGGVGLEHGEDVLGEGGERDGEVGGIRDEVVELAAVDGEGDDAEVIAEREERGEGGVGEDDRRGGDEVGSLLGAVDPLDEPVVEVTSASDTSVERAELGSHDSGDPPKVVPNDLGAVVYGRLLEDAQRPRREGIIEGEILGLAKVGHLARANELATREFGAEGGDALVVERNGGEEDHVGTSRGRVDGRLLDELAVDEAGDELVGRALVHRVLGAGLVGVVLFEEGAKDVAKANVVLAEAADGGMLEEGDDVHLLGEEGVAGLGRALAGAESARANANALVGGTLRDSADASV</sequence>
<reference evidence="2" key="1">
    <citation type="submission" date="2015-06" db="EMBL/GenBank/DDBJ databases">
        <title>Genetic Architecture Underlying Mating-Type Determination in the Yeast Leucosporidium scottii and the Evolution of Mating Systems in Basidiomycetes.</title>
        <authorList>
            <person name="Maia T.M."/>
            <person name="Lopes S."/>
            <person name="Almeida J.M.G.C.F."/>
            <person name="Rosa L.H."/>
            <person name="Sampaio J.P."/>
            <person name="Goncalves P."/>
            <person name="Coelho M.A."/>
        </authorList>
    </citation>
    <scope>NUCLEOTIDE SEQUENCE</scope>
</reference>
<feature type="compositionally biased region" description="Basic and acidic residues" evidence="1">
    <location>
        <begin position="540"/>
        <end position="555"/>
    </location>
</feature>
<feature type="compositionally biased region" description="Basic and acidic residues" evidence="1">
    <location>
        <begin position="582"/>
        <end position="599"/>
    </location>
</feature>
<feature type="region of interest" description="Disordered" evidence="1">
    <location>
        <begin position="621"/>
        <end position="644"/>
    </location>
</feature>
<feature type="region of interest" description="Disordered" evidence="1">
    <location>
        <begin position="582"/>
        <end position="606"/>
    </location>
</feature>
<feature type="region of interest" description="Disordered" evidence="1">
    <location>
        <begin position="452"/>
        <end position="475"/>
    </location>
</feature>
<evidence type="ECO:0000313" key="2">
    <source>
        <dbReference type="EMBL" id="CRX79295.1"/>
    </source>
</evidence>